<evidence type="ECO:0000313" key="1">
    <source>
        <dbReference type="EMBL" id="QDK01935.1"/>
    </source>
</evidence>
<name>A0A514TZ50_9CAUD</name>
<dbReference type="EMBL" id="MN096362">
    <property type="protein sequence ID" value="QDK01935.1"/>
    <property type="molecule type" value="Genomic_DNA"/>
</dbReference>
<dbReference type="Proteomes" id="UP000318687">
    <property type="component" value="Segment"/>
</dbReference>
<gene>
    <name evidence="1" type="primary">55</name>
    <name evidence="1" type="ORF">SEA_VIBAKI_55</name>
</gene>
<keyword evidence="2" id="KW-1185">Reference proteome</keyword>
<organism evidence="1 2">
    <name type="scientific">Arthrobacter phage Vibaki</name>
    <dbReference type="NCBI Taxonomy" id="2593333"/>
    <lineage>
        <taxon>Viruses</taxon>
        <taxon>Duplodnaviria</taxon>
        <taxon>Heunggongvirae</taxon>
        <taxon>Uroviricota</taxon>
        <taxon>Caudoviricetes</taxon>
        <taxon>Berryhillviridae</taxon>
        <taxon>Vibakivirus</taxon>
        <taxon>Vibakivirus vibaki</taxon>
    </lineage>
</organism>
<accession>A0A514TZ50</accession>
<sequence length="80" mass="8612">MTETLIARPVHAIERPASMAAQVKTIRALKVLHGPGIKVTDNGPVHVFWTAGEICACMDCCARLAPFLNPPRDHHEAGGD</sequence>
<proteinExistence type="predicted"/>
<dbReference type="KEGG" id="vg:55813370"/>
<reference evidence="1 2" key="1">
    <citation type="submission" date="2019-06" db="EMBL/GenBank/DDBJ databases">
        <authorList>
            <person name="Alexander J."/>
            <person name="Ertsgaard D.J."/>
            <person name="Fields K.L."/>
            <person name="Fields S.B."/>
            <person name="Humphreys H."/>
            <person name="Kinneman J.E."/>
            <person name="Nelson N.D."/>
            <person name="Olakunle E.K."/>
            <person name="Reimer A.C."/>
            <person name="Robertson C."/>
            <person name="Ross G.V."/>
            <person name="Bonilla J.A."/>
            <person name="Klyczek K."/>
            <person name="Garlena R.A."/>
            <person name="Russell D.A."/>
            <person name="Pope W.H."/>
            <person name="Jacobs-Sera D."/>
            <person name="Hatfull G.F."/>
        </authorList>
    </citation>
    <scope>NUCLEOTIDE SEQUENCE [LARGE SCALE GENOMIC DNA]</scope>
</reference>
<evidence type="ECO:0000313" key="2">
    <source>
        <dbReference type="Proteomes" id="UP000318687"/>
    </source>
</evidence>
<dbReference type="GeneID" id="55813370"/>
<dbReference type="RefSeq" id="YP_009884032.1">
    <property type="nucleotide sequence ID" value="NC_049465.1"/>
</dbReference>
<protein>
    <submittedName>
        <fullName evidence="1">Uncharacterized protein</fullName>
    </submittedName>
</protein>